<comment type="caution">
    <text evidence="1">The sequence shown here is derived from an EMBL/GenBank/DDBJ whole genome shotgun (WGS) entry which is preliminary data.</text>
</comment>
<accession>A0AAE3XPF1</accession>
<dbReference type="Proteomes" id="UP001185092">
    <property type="component" value="Unassembled WGS sequence"/>
</dbReference>
<protein>
    <submittedName>
        <fullName evidence="1">Uncharacterized protein</fullName>
    </submittedName>
</protein>
<name>A0AAE3XPF1_9BACT</name>
<dbReference type="RefSeq" id="WP_309939206.1">
    <property type="nucleotide sequence ID" value="NZ_AP025305.1"/>
</dbReference>
<gene>
    <name evidence="1" type="ORF">HNQ88_002569</name>
</gene>
<proteinExistence type="predicted"/>
<sequence length="213" mass="25053">MINQEKLLESEFKKIYKKENKVIHWISRQNLDIICDVSYLLNFQSLHNQISQFLNSTKVDNSIDDNYSEIEYIPYNIPIKEKLEAKYSLESNSKYLSIFKSFKSEYIQLAADNEYEEALRVSKSSHEKAEVLTIAFLNGHFDKVPSIEKLIHKDFILPFIYLIKIVELIKNDLFEESKQELNKLLALKKAHIGTEIVLALNNKKPWESYPFID</sequence>
<reference evidence="1" key="1">
    <citation type="submission" date="2023-07" db="EMBL/GenBank/DDBJ databases">
        <title>Genomic Encyclopedia of Type Strains, Phase IV (KMG-IV): sequencing the most valuable type-strain genomes for metagenomic binning, comparative biology and taxonomic classification.</title>
        <authorList>
            <person name="Goeker M."/>
        </authorList>
    </citation>
    <scope>NUCLEOTIDE SEQUENCE</scope>
    <source>
        <strain evidence="1">DSM 26174</strain>
    </source>
</reference>
<organism evidence="1 2">
    <name type="scientific">Aureibacter tunicatorum</name>
    <dbReference type="NCBI Taxonomy" id="866807"/>
    <lineage>
        <taxon>Bacteria</taxon>
        <taxon>Pseudomonadati</taxon>
        <taxon>Bacteroidota</taxon>
        <taxon>Cytophagia</taxon>
        <taxon>Cytophagales</taxon>
        <taxon>Persicobacteraceae</taxon>
        <taxon>Aureibacter</taxon>
    </lineage>
</organism>
<keyword evidence="2" id="KW-1185">Reference proteome</keyword>
<dbReference type="AlphaFoldDB" id="A0AAE3XPF1"/>
<dbReference type="EMBL" id="JAVDQD010000003">
    <property type="protein sequence ID" value="MDR6239521.1"/>
    <property type="molecule type" value="Genomic_DNA"/>
</dbReference>
<evidence type="ECO:0000313" key="2">
    <source>
        <dbReference type="Proteomes" id="UP001185092"/>
    </source>
</evidence>
<evidence type="ECO:0000313" key="1">
    <source>
        <dbReference type="EMBL" id="MDR6239521.1"/>
    </source>
</evidence>